<feature type="transmembrane region" description="Helical" evidence="6">
    <location>
        <begin position="36"/>
        <end position="53"/>
    </location>
</feature>
<name>A0A916JZI0_9MICO</name>
<dbReference type="GO" id="GO:0016020">
    <property type="term" value="C:membrane"/>
    <property type="evidence" value="ECO:0007669"/>
    <property type="project" value="UniProtKB-SubCell"/>
</dbReference>
<reference evidence="7" key="1">
    <citation type="submission" date="2021-06" db="EMBL/GenBank/DDBJ databases">
        <authorList>
            <person name="Criscuolo A."/>
        </authorList>
    </citation>
    <scope>NUCLEOTIDE SEQUENCE</scope>
    <source>
        <strain evidence="7">CIP111803</strain>
    </source>
</reference>
<dbReference type="PANTHER" id="PTHR31885:SF6">
    <property type="entry name" value="GH04784P"/>
    <property type="match status" value="1"/>
</dbReference>
<feature type="transmembrane region" description="Helical" evidence="6">
    <location>
        <begin position="12"/>
        <end position="30"/>
    </location>
</feature>
<keyword evidence="5 6" id="KW-0472">Membrane</keyword>
<evidence type="ECO:0000256" key="4">
    <source>
        <dbReference type="ARBA" id="ARBA00022989"/>
    </source>
</evidence>
<comment type="similarity">
    <text evidence="2">Belongs to the TMEM86 family.</text>
</comment>
<protein>
    <recommendedName>
        <fullName evidence="9">Lysoplasmalogenase</fullName>
    </recommendedName>
</protein>
<feature type="transmembrane region" description="Helical" evidence="6">
    <location>
        <begin position="118"/>
        <end position="136"/>
    </location>
</feature>
<evidence type="ECO:0000256" key="6">
    <source>
        <dbReference type="SAM" id="Phobius"/>
    </source>
</evidence>
<keyword evidence="3 6" id="KW-0812">Transmembrane</keyword>
<evidence type="ECO:0000313" key="8">
    <source>
        <dbReference type="Proteomes" id="UP000693892"/>
    </source>
</evidence>
<dbReference type="Pfam" id="PF07947">
    <property type="entry name" value="YhhN"/>
    <property type="match status" value="1"/>
</dbReference>
<gene>
    <name evidence="7" type="ORF">LEUCIP111803_01323</name>
</gene>
<evidence type="ECO:0000313" key="7">
    <source>
        <dbReference type="EMBL" id="CAG7610489.1"/>
    </source>
</evidence>
<dbReference type="Proteomes" id="UP000693892">
    <property type="component" value="Unassembled WGS sequence"/>
</dbReference>
<evidence type="ECO:0000256" key="2">
    <source>
        <dbReference type="ARBA" id="ARBA00007375"/>
    </source>
</evidence>
<organism evidence="7 8">
    <name type="scientific">Leucobacter soli</name>
    <dbReference type="NCBI Taxonomy" id="2812850"/>
    <lineage>
        <taxon>Bacteria</taxon>
        <taxon>Bacillati</taxon>
        <taxon>Actinomycetota</taxon>
        <taxon>Actinomycetes</taxon>
        <taxon>Micrococcales</taxon>
        <taxon>Microbacteriaceae</taxon>
        <taxon>Leucobacter</taxon>
    </lineage>
</organism>
<feature type="transmembrane region" description="Helical" evidence="6">
    <location>
        <begin position="60"/>
        <end position="81"/>
    </location>
</feature>
<dbReference type="PANTHER" id="PTHR31885">
    <property type="entry name" value="GH04784P"/>
    <property type="match status" value="1"/>
</dbReference>
<feature type="transmembrane region" description="Helical" evidence="6">
    <location>
        <begin position="166"/>
        <end position="184"/>
    </location>
</feature>
<dbReference type="RefSeq" id="WP_218114939.1">
    <property type="nucleotide sequence ID" value="NZ_CAJVAP010000012.1"/>
</dbReference>
<dbReference type="InterPro" id="IPR012506">
    <property type="entry name" value="TMEM86B-like"/>
</dbReference>
<dbReference type="GO" id="GO:0016787">
    <property type="term" value="F:hydrolase activity"/>
    <property type="evidence" value="ECO:0007669"/>
    <property type="project" value="TreeGrafter"/>
</dbReference>
<accession>A0A916JZI0</accession>
<keyword evidence="4 6" id="KW-1133">Transmembrane helix</keyword>
<dbReference type="EMBL" id="CAJVAP010000012">
    <property type="protein sequence ID" value="CAG7610489.1"/>
    <property type="molecule type" value="Genomic_DNA"/>
</dbReference>
<feature type="transmembrane region" description="Helical" evidence="6">
    <location>
        <begin position="196"/>
        <end position="216"/>
    </location>
</feature>
<proteinExistence type="inferred from homology"/>
<dbReference type="AlphaFoldDB" id="A0A916JZI0"/>
<evidence type="ECO:0000256" key="5">
    <source>
        <dbReference type="ARBA" id="ARBA00023136"/>
    </source>
</evidence>
<evidence type="ECO:0000256" key="1">
    <source>
        <dbReference type="ARBA" id="ARBA00004141"/>
    </source>
</evidence>
<sequence>MRAKALTPFIPYIAVSVLHVVLLLMHHPLGGYQTKQLLMAALALAAVWATASIRPWPRPAMILLLAGLIASWIGDGAGLLFPGLPTLPMMILFFGIAHLAYIALFWRSPGIVAVRRVPRWALVYIGWWVVTLAIVGPHAGGLLVPLAVYGLVLGGTAALSTRFGPLVAVGGASFLISDTLIAFREFMGVPEWVGQLVMPTYVLGQGLIVFGVVQLLRRTPE</sequence>
<comment type="subcellular location">
    <subcellularLocation>
        <location evidence="1">Membrane</location>
        <topology evidence="1">Multi-pass membrane protein</topology>
    </subcellularLocation>
</comment>
<keyword evidence="8" id="KW-1185">Reference proteome</keyword>
<evidence type="ECO:0000256" key="3">
    <source>
        <dbReference type="ARBA" id="ARBA00022692"/>
    </source>
</evidence>
<feature type="transmembrane region" description="Helical" evidence="6">
    <location>
        <begin position="87"/>
        <end position="106"/>
    </location>
</feature>
<comment type="caution">
    <text evidence="7">The sequence shown here is derived from an EMBL/GenBank/DDBJ whole genome shotgun (WGS) entry which is preliminary data.</text>
</comment>
<evidence type="ECO:0008006" key="9">
    <source>
        <dbReference type="Google" id="ProtNLM"/>
    </source>
</evidence>